<dbReference type="KEGG" id="pdic:114507300"/>
<organism evidence="1 2">
    <name type="scientific">Phyllostomus discolor</name>
    <name type="common">pale spear-nosed bat</name>
    <dbReference type="NCBI Taxonomy" id="89673"/>
    <lineage>
        <taxon>Eukaryota</taxon>
        <taxon>Metazoa</taxon>
        <taxon>Chordata</taxon>
        <taxon>Craniata</taxon>
        <taxon>Vertebrata</taxon>
        <taxon>Euteleostomi</taxon>
        <taxon>Mammalia</taxon>
        <taxon>Eutheria</taxon>
        <taxon>Laurasiatheria</taxon>
        <taxon>Chiroptera</taxon>
        <taxon>Yangochiroptera</taxon>
        <taxon>Phyllostomidae</taxon>
        <taxon>Phyllostominae</taxon>
        <taxon>Phyllostomus</taxon>
    </lineage>
</organism>
<accession>A0A6J2MSQ3</accession>
<dbReference type="Proteomes" id="UP000504628">
    <property type="component" value="Chromosome 10"/>
</dbReference>
<evidence type="ECO:0000313" key="1">
    <source>
        <dbReference type="Proteomes" id="UP000504628"/>
    </source>
</evidence>
<dbReference type="InParanoid" id="A0A6J2MSQ3"/>
<dbReference type="AlphaFoldDB" id="A0A6J2MSQ3"/>
<evidence type="ECO:0000313" key="2">
    <source>
        <dbReference type="RefSeq" id="XP_028381003.1"/>
    </source>
</evidence>
<keyword evidence="1" id="KW-1185">Reference proteome</keyword>
<proteinExistence type="predicted"/>
<name>A0A6J2MSQ3_9CHIR</name>
<sequence>MCFSKKHNTKGLKMMKAKNTKPMSTPVEAIKVLVKHKVKPKVPQGCNHNVSGLTYTAHRRFGKCVRAPITKGLLLCQPRVKAKAQSKPQAADADADADVGTALATYSSAQVRMKSS</sequence>
<dbReference type="GeneID" id="114507300"/>
<reference evidence="2" key="1">
    <citation type="submission" date="2025-08" db="UniProtKB">
        <authorList>
            <consortium name="RefSeq"/>
        </authorList>
    </citation>
    <scope>IDENTIFICATION</scope>
    <source>
        <tissue evidence="2">Muscle</tissue>
    </source>
</reference>
<gene>
    <name evidence="2" type="primary">LOC114507300</name>
</gene>
<dbReference type="RefSeq" id="XP_028381003.1">
    <property type="nucleotide sequence ID" value="XM_028525202.1"/>
</dbReference>
<protein>
    <submittedName>
        <fullName evidence="2">60S ribosomal protein L29-like</fullName>
    </submittedName>
</protein>